<keyword evidence="2" id="KW-0963">Cytoplasm</keyword>
<feature type="region of interest" description="Disordered" evidence="6">
    <location>
        <begin position="1"/>
        <end position="57"/>
    </location>
</feature>
<dbReference type="SMART" id="SM00382">
    <property type="entry name" value="AAA"/>
    <property type="match status" value="1"/>
</dbReference>
<dbReference type="InterPro" id="IPR050304">
    <property type="entry name" value="MT-severing_AAA_ATPase"/>
</dbReference>
<dbReference type="Pfam" id="PF00004">
    <property type="entry name" value="AAA"/>
    <property type="match status" value="1"/>
</dbReference>
<comment type="subcellular location">
    <subcellularLocation>
        <location evidence="1">Cytoplasm</location>
    </subcellularLocation>
</comment>
<dbReference type="Gene3D" id="1.10.8.60">
    <property type="match status" value="1"/>
</dbReference>
<evidence type="ECO:0000256" key="1">
    <source>
        <dbReference type="ARBA" id="ARBA00004496"/>
    </source>
</evidence>
<dbReference type="GO" id="GO:0005524">
    <property type="term" value="F:ATP binding"/>
    <property type="evidence" value="ECO:0007669"/>
    <property type="project" value="UniProtKB-KW"/>
</dbReference>
<gene>
    <name evidence="8" type="ORF">SEMRO_566_G167770.1</name>
</gene>
<keyword evidence="9" id="KW-1185">Reference proteome</keyword>
<evidence type="ECO:0000256" key="6">
    <source>
        <dbReference type="SAM" id="MobiDB-lite"/>
    </source>
</evidence>
<dbReference type="OrthoDB" id="29072at2759"/>
<dbReference type="FunFam" id="3.40.50.300:FF:001054">
    <property type="entry name" value="ATPase, AAA family, putative"/>
    <property type="match status" value="1"/>
</dbReference>
<dbReference type="AlphaFoldDB" id="A0A9N8E1U0"/>
<dbReference type="InterPro" id="IPR003593">
    <property type="entry name" value="AAA+_ATPase"/>
</dbReference>
<keyword evidence="3 5" id="KW-0547">Nucleotide-binding</keyword>
<dbReference type="GO" id="GO:0005737">
    <property type="term" value="C:cytoplasm"/>
    <property type="evidence" value="ECO:0007669"/>
    <property type="project" value="UniProtKB-SubCell"/>
</dbReference>
<dbReference type="InterPro" id="IPR027417">
    <property type="entry name" value="P-loop_NTPase"/>
</dbReference>
<dbReference type="InterPro" id="IPR036181">
    <property type="entry name" value="MIT_dom_sf"/>
</dbReference>
<dbReference type="Gene3D" id="1.20.58.80">
    <property type="entry name" value="Phosphotransferase system, lactose/cellobiose-type IIA subunit"/>
    <property type="match status" value="1"/>
</dbReference>
<dbReference type="SUPFAM" id="SSF116846">
    <property type="entry name" value="MIT domain"/>
    <property type="match status" value="1"/>
</dbReference>
<comment type="caution">
    <text evidence="8">The sequence shown here is derived from an EMBL/GenBank/DDBJ whole genome shotgun (WGS) entry which is preliminary data.</text>
</comment>
<evidence type="ECO:0000313" key="8">
    <source>
        <dbReference type="EMBL" id="CAB9513006.1"/>
    </source>
</evidence>
<dbReference type="FunFam" id="1.10.8.60:FF:000022">
    <property type="entry name" value="Fidgetin like 1"/>
    <property type="match status" value="1"/>
</dbReference>
<dbReference type="Proteomes" id="UP001153069">
    <property type="component" value="Unassembled WGS sequence"/>
</dbReference>
<feature type="compositionally biased region" description="Low complexity" evidence="6">
    <location>
        <begin position="41"/>
        <end position="52"/>
    </location>
</feature>
<dbReference type="InterPro" id="IPR015415">
    <property type="entry name" value="Spast_Vps4_C"/>
</dbReference>
<dbReference type="PANTHER" id="PTHR23074">
    <property type="entry name" value="AAA DOMAIN-CONTAINING"/>
    <property type="match status" value="1"/>
</dbReference>
<feature type="region of interest" description="Disordered" evidence="6">
    <location>
        <begin position="161"/>
        <end position="235"/>
    </location>
</feature>
<dbReference type="SUPFAM" id="SSF52540">
    <property type="entry name" value="P-loop containing nucleoside triphosphate hydrolases"/>
    <property type="match status" value="1"/>
</dbReference>
<evidence type="ECO:0000256" key="5">
    <source>
        <dbReference type="RuleBase" id="RU003651"/>
    </source>
</evidence>
<dbReference type="PANTHER" id="PTHR23074:SF83">
    <property type="entry name" value="VACUOLAR PROTEIN SORTING-ASSOCIATED PROTEIN 4A"/>
    <property type="match status" value="1"/>
</dbReference>
<evidence type="ECO:0000256" key="2">
    <source>
        <dbReference type="ARBA" id="ARBA00022490"/>
    </source>
</evidence>
<dbReference type="EMBL" id="CAICTM010000565">
    <property type="protein sequence ID" value="CAB9513006.1"/>
    <property type="molecule type" value="Genomic_DNA"/>
</dbReference>
<dbReference type="Pfam" id="PF09336">
    <property type="entry name" value="Vps4_C"/>
    <property type="match status" value="1"/>
</dbReference>
<feature type="compositionally biased region" description="Polar residues" evidence="6">
    <location>
        <begin position="1"/>
        <end position="10"/>
    </location>
</feature>
<evidence type="ECO:0000313" key="9">
    <source>
        <dbReference type="Proteomes" id="UP001153069"/>
    </source>
</evidence>
<feature type="domain" description="AAA+ ATPase" evidence="7">
    <location>
        <begin position="297"/>
        <end position="435"/>
    </location>
</feature>
<accession>A0A9N8E1U0</accession>
<reference evidence="8" key="1">
    <citation type="submission" date="2020-06" db="EMBL/GenBank/DDBJ databases">
        <authorList>
            <consortium name="Plant Systems Biology data submission"/>
        </authorList>
    </citation>
    <scope>NUCLEOTIDE SEQUENCE</scope>
    <source>
        <strain evidence="8">D6</strain>
    </source>
</reference>
<proteinExistence type="inferred from homology"/>
<dbReference type="Gene3D" id="3.40.50.300">
    <property type="entry name" value="P-loop containing nucleotide triphosphate hydrolases"/>
    <property type="match status" value="1"/>
</dbReference>
<evidence type="ECO:0000256" key="3">
    <source>
        <dbReference type="ARBA" id="ARBA00022741"/>
    </source>
</evidence>
<evidence type="ECO:0000256" key="4">
    <source>
        <dbReference type="ARBA" id="ARBA00022840"/>
    </source>
</evidence>
<name>A0A9N8E1U0_9STRA</name>
<keyword evidence="4 5" id="KW-0067">ATP-binding</keyword>
<feature type="compositionally biased region" description="Polar residues" evidence="6">
    <location>
        <begin position="186"/>
        <end position="213"/>
    </location>
</feature>
<dbReference type="InterPro" id="IPR003960">
    <property type="entry name" value="ATPase_AAA_CS"/>
</dbReference>
<dbReference type="GO" id="GO:0016887">
    <property type="term" value="F:ATP hydrolysis activity"/>
    <property type="evidence" value="ECO:0007669"/>
    <property type="project" value="InterPro"/>
</dbReference>
<feature type="compositionally biased region" description="Basic and acidic residues" evidence="6">
    <location>
        <begin position="12"/>
        <end position="21"/>
    </location>
</feature>
<protein>
    <submittedName>
        <fullName evidence="8">Fidgetin-like protein 1</fullName>
    </submittedName>
</protein>
<feature type="compositionally biased region" description="Low complexity" evidence="6">
    <location>
        <begin position="217"/>
        <end position="235"/>
    </location>
</feature>
<organism evidence="8 9">
    <name type="scientific">Seminavis robusta</name>
    <dbReference type="NCBI Taxonomy" id="568900"/>
    <lineage>
        <taxon>Eukaryota</taxon>
        <taxon>Sar</taxon>
        <taxon>Stramenopiles</taxon>
        <taxon>Ochrophyta</taxon>
        <taxon>Bacillariophyta</taxon>
        <taxon>Bacillariophyceae</taxon>
        <taxon>Bacillariophycidae</taxon>
        <taxon>Naviculales</taxon>
        <taxon>Naviculaceae</taxon>
        <taxon>Seminavis</taxon>
    </lineage>
</organism>
<sequence length="540" mass="59745">MEQQDSTSISKPHGESDRYIHDMQQAMAMRRRSNPKPSPTTPASSPRNSTTSKQEAVSLGLRGLDEADLLREEGHAQCALELYQSAIEVLIRSLQDPAISTYDKEALQERIRVALSDAEYIKERIKRGDVKQGQTTCESSTESPMKRTCFSRITEYLAKIRVGNAQPSKGKKQPQPAPSYRPIGGQQATSPRKSAAPRQQTSLRNTNVASRPVNTVARNSRPARQQQPQQGGALANLAAKESQLIRQTVMNDMYVPQAKLQYTTWDDIAGLAPAKQALQEAAIMPLIRPDLFTGLRKPQNILLYGPPGTGKTMLVKAVAYESKCSLFVCSASSVTSKWHGEGEKLVRALFEAAKQCSPSIVFIDEIDSLLSTRKSDGEHEASRRFKTEFMVNMDGISPTNDKNRVLLIACTNCPWDVDSAILRRFSRRIFVPLPDKDARKALVKSLLKKAGKHSLDKSDISDIVKRLKGFSGSDIQAIASEASFGPLRSVGSLDEIRSVRENDVRPIAIEDFDDAIEQATKSVSKGQLKKYDEWKTEQGA</sequence>
<evidence type="ECO:0000259" key="7">
    <source>
        <dbReference type="SMART" id="SM00382"/>
    </source>
</evidence>
<comment type="similarity">
    <text evidence="5">Belongs to the AAA ATPase family.</text>
</comment>
<dbReference type="InterPro" id="IPR003959">
    <property type="entry name" value="ATPase_AAA_core"/>
</dbReference>
<dbReference type="PROSITE" id="PS00674">
    <property type="entry name" value="AAA"/>
    <property type="match status" value="1"/>
</dbReference>